<dbReference type="PANTHER" id="PTHR40761">
    <property type="entry name" value="CONSERVED INTEGRAL MEMBRANE ALANINE VALINE AND LEUCINE RICH PROTEIN-RELATED"/>
    <property type="match status" value="1"/>
</dbReference>
<comment type="caution">
    <text evidence="6">The sequence shown here is derived from an EMBL/GenBank/DDBJ whole genome shotgun (WGS) entry which is preliminary data.</text>
</comment>
<keyword evidence="4 5" id="KW-0472">Membrane</keyword>
<evidence type="ECO:0000313" key="7">
    <source>
        <dbReference type="Proteomes" id="UP000321379"/>
    </source>
</evidence>
<feature type="transmembrane region" description="Helical" evidence="5">
    <location>
        <begin position="255"/>
        <end position="276"/>
    </location>
</feature>
<dbReference type="GO" id="GO:0016020">
    <property type="term" value="C:membrane"/>
    <property type="evidence" value="ECO:0007669"/>
    <property type="project" value="UniProtKB-SubCell"/>
</dbReference>
<dbReference type="Proteomes" id="UP000321379">
    <property type="component" value="Unassembled WGS sequence"/>
</dbReference>
<feature type="transmembrane region" description="Helical" evidence="5">
    <location>
        <begin position="185"/>
        <end position="204"/>
    </location>
</feature>
<dbReference type="Pfam" id="PF05653">
    <property type="entry name" value="Mg_trans_NIPA"/>
    <property type="match status" value="1"/>
</dbReference>
<dbReference type="PANTHER" id="PTHR40761:SF1">
    <property type="entry name" value="CONSERVED INTEGRAL MEMBRANE ALANINE VALINE AND LEUCINE RICH PROTEIN-RELATED"/>
    <property type="match status" value="1"/>
</dbReference>
<comment type="subcellular location">
    <subcellularLocation>
        <location evidence="1">Membrane</location>
        <topology evidence="1">Multi-pass membrane protein</topology>
    </subcellularLocation>
</comment>
<feature type="transmembrane region" description="Helical" evidence="5">
    <location>
        <begin position="125"/>
        <end position="145"/>
    </location>
</feature>
<evidence type="ECO:0000313" key="6">
    <source>
        <dbReference type="EMBL" id="TXN32887.1"/>
    </source>
</evidence>
<dbReference type="GO" id="GO:0015095">
    <property type="term" value="F:magnesium ion transmembrane transporter activity"/>
    <property type="evidence" value="ECO:0007669"/>
    <property type="project" value="InterPro"/>
</dbReference>
<evidence type="ECO:0000256" key="1">
    <source>
        <dbReference type="ARBA" id="ARBA00004141"/>
    </source>
</evidence>
<feature type="transmembrane region" description="Helical" evidence="5">
    <location>
        <begin position="282"/>
        <end position="302"/>
    </location>
</feature>
<name>A0A5C8UX07_9MICO</name>
<keyword evidence="2 5" id="KW-0812">Transmembrane</keyword>
<dbReference type="EMBL" id="VRMG01000001">
    <property type="protein sequence ID" value="TXN32887.1"/>
    <property type="molecule type" value="Genomic_DNA"/>
</dbReference>
<gene>
    <name evidence="6" type="ORF">FVP33_00565</name>
</gene>
<dbReference type="RefSeq" id="WP_147781690.1">
    <property type="nucleotide sequence ID" value="NZ_VRMG01000001.1"/>
</dbReference>
<evidence type="ECO:0000256" key="4">
    <source>
        <dbReference type="ARBA" id="ARBA00023136"/>
    </source>
</evidence>
<keyword evidence="7" id="KW-1185">Reference proteome</keyword>
<evidence type="ECO:0000256" key="2">
    <source>
        <dbReference type="ARBA" id="ARBA00022692"/>
    </source>
</evidence>
<dbReference type="AlphaFoldDB" id="A0A5C8UX07"/>
<accession>A0A5C8UX07</accession>
<feature type="transmembrane region" description="Helical" evidence="5">
    <location>
        <begin position="60"/>
        <end position="85"/>
    </location>
</feature>
<feature type="transmembrane region" description="Helical" evidence="5">
    <location>
        <begin position="91"/>
        <end position="113"/>
    </location>
</feature>
<sequence length="313" mass="33119">MLPDVTDLANTISLTPAKAIGIPIALVGAVFLAIGAQLQHRGVVKVETQSETRSSGGLRLGQLFALLRRPSWVFGTLLLGLAVVFQLTSLYFAPIIVVQPLGAIALIITAVVNARVSGVRLTRRAIRSISFCIVGVGLFVTIATITGQSKEISQTELVIVLVLLVVITVAFAIVFALLRKRFEAIIYIVGAGVLYGFVATLAKVVIDRIHTLFIGASDTHGFEWLTLTCVIALIAAAAMGGYFVQSAYSSGPPDLVIAGLTVIDPLVAVSIGIVVLQEAADAPWYAIVAFIVAGILAVYGVFQLSKHHPQTQH</sequence>
<evidence type="ECO:0000256" key="5">
    <source>
        <dbReference type="SAM" id="Phobius"/>
    </source>
</evidence>
<organism evidence="6 7">
    <name type="scientific">Lacisediminihabitans profunda</name>
    <dbReference type="NCBI Taxonomy" id="2594790"/>
    <lineage>
        <taxon>Bacteria</taxon>
        <taxon>Bacillati</taxon>
        <taxon>Actinomycetota</taxon>
        <taxon>Actinomycetes</taxon>
        <taxon>Micrococcales</taxon>
        <taxon>Microbacteriaceae</taxon>
        <taxon>Lacisediminihabitans</taxon>
    </lineage>
</organism>
<keyword evidence="3 5" id="KW-1133">Transmembrane helix</keyword>
<feature type="transmembrane region" description="Helical" evidence="5">
    <location>
        <begin position="20"/>
        <end position="39"/>
    </location>
</feature>
<feature type="transmembrane region" description="Helical" evidence="5">
    <location>
        <begin position="224"/>
        <end position="243"/>
    </location>
</feature>
<protein>
    <submittedName>
        <fullName evidence="6">Multidrug DMT transporter permease</fullName>
    </submittedName>
</protein>
<proteinExistence type="predicted"/>
<evidence type="ECO:0000256" key="3">
    <source>
        <dbReference type="ARBA" id="ARBA00022989"/>
    </source>
</evidence>
<dbReference type="InterPro" id="IPR008521">
    <property type="entry name" value="Mg_trans_NIPA"/>
</dbReference>
<feature type="transmembrane region" description="Helical" evidence="5">
    <location>
        <begin position="157"/>
        <end position="178"/>
    </location>
</feature>
<dbReference type="NCBIfam" id="NF038012">
    <property type="entry name" value="DMT_1"/>
    <property type="match status" value="1"/>
</dbReference>
<reference evidence="6 7" key="1">
    <citation type="submission" date="2019-08" db="EMBL/GenBank/DDBJ databases">
        <title>Bacterial whole genome sequence for Glaciihabitans sp. CHu50b-6-2.</title>
        <authorList>
            <person name="Jin L."/>
        </authorList>
    </citation>
    <scope>NUCLEOTIDE SEQUENCE [LARGE SCALE GENOMIC DNA]</scope>
    <source>
        <strain evidence="6 7">CHu50b-6-2</strain>
    </source>
</reference>